<evidence type="ECO:0000256" key="1">
    <source>
        <dbReference type="SAM" id="MobiDB-lite"/>
    </source>
</evidence>
<evidence type="ECO:0000313" key="3">
    <source>
        <dbReference type="Proteomes" id="UP000503349"/>
    </source>
</evidence>
<gene>
    <name evidence="2" type="ORF">EXN66_Car011246</name>
</gene>
<accession>A0A6G1PZ09</accession>
<sequence length="60" mass="6431">MTLEFASPTATHGSGSDLNTSSLRSGDKERESNLGAAKSHRTCRIISPYILVCVCLFVCV</sequence>
<proteinExistence type="predicted"/>
<keyword evidence="3" id="KW-1185">Reference proteome</keyword>
<dbReference type="EMBL" id="CM015722">
    <property type="protein sequence ID" value="KAF3695570.1"/>
    <property type="molecule type" value="Genomic_DNA"/>
</dbReference>
<reference evidence="3" key="2">
    <citation type="submission" date="2019-02" db="EMBL/GenBank/DDBJ databases">
        <title>Opniocepnalus argus Var Kimnra genome.</title>
        <authorList>
            <person name="Zhou C."/>
            <person name="Xiao S."/>
        </authorList>
    </citation>
    <scope>NUCLEOTIDE SEQUENCE [LARGE SCALE GENOMIC DNA]</scope>
</reference>
<reference evidence="2 3" key="1">
    <citation type="submission" date="2019-02" db="EMBL/GenBank/DDBJ databases">
        <title>Opniocepnalus argus genome.</title>
        <authorList>
            <person name="Zhou C."/>
            <person name="Xiao S."/>
        </authorList>
    </citation>
    <scope>NUCLEOTIDE SEQUENCE [LARGE SCALE GENOMIC DNA]</scope>
    <source>
        <strain evidence="2">OARG1902GOOAL</strain>
        <tissue evidence="2">Muscle</tissue>
    </source>
</reference>
<dbReference type="AlphaFoldDB" id="A0A6G1PZ09"/>
<protein>
    <submittedName>
        <fullName evidence="2">Uncharacterized protein</fullName>
    </submittedName>
</protein>
<feature type="region of interest" description="Disordered" evidence="1">
    <location>
        <begin position="1"/>
        <end position="39"/>
    </location>
</feature>
<name>A0A6G1PZ09_CHAAH</name>
<dbReference type="Proteomes" id="UP000503349">
    <property type="component" value="Chromosome 11"/>
</dbReference>
<evidence type="ECO:0000313" key="2">
    <source>
        <dbReference type="EMBL" id="KAF3695570.1"/>
    </source>
</evidence>
<feature type="compositionally biased region" description="Polar residues" evidence="1">
    <location>
        <begin position="8"/>
        <end position="24"/>
    </location>
</feature>
<organism evidence="2 3">
    <name type="scientific">Channa argus</name>
    <name type="common">Northern snakehead</name>
    <name type="synonym">Ophicephalus argus</name>
    <dbReference type="NCBI Taxonomy" id="215402"/>
    <lineage>
        <taxon>Eukaryota</taxon>
        <taxon>Metazoa</taxon>
        <taxon>Chordata</taxon>
        <taxon>Craniata</taxon>
        <taxon>Vertebrata</taxon>
        <taxon>Euteleostomi</taxon>
        <taxon>Actinopterygii</taxon>
        <taxon>Neopterygii</taxon>
        <taxon>Teleostei</taxon>
        <taxon>Neoteleostei</taxon>
        <taxon>Acanthomorphata</taxon>
        <taxon>Anabantaria</taxon>
        <taxon>Anabantiformes</taxon>
        <taxon>Channoidei</taxon>
        <taxon>Channidae</taxon>
        <taxon>Channa</taxon>
    </lineage>
</organism>